<gene>
    <name evidence="1" type="ORF">SNAT2548_LOCUS19565</name>
</gene>
<dbReference type="Proteomes" id="UP000604046">
    <property type="component" value="Unassembled WGS sequence"/>
</dbReference>
<evidence type="ECO:0000313" key="1">
    <source>
        <dbReference type="EMBL" id="CAE7362677.1"/>
    </source>
</evidence>
<dbReference type="EMBL" id="CAJNDS010002183">
    <property type="protein sequence ID" value="CAE7362677.1"/>
    <property type="molecule type" value="Genomic_DNA"/>
</dbReference>
<reference evidence="1" key="1">
    <citation type="submission" date="2021-02" db="EMBL/GenBank/DDBJ databases">
        <authorList>
            <person name="Dougan E. K."/>
            <person name="Rhodes N."/>
            <person name="Thang M."/>
            <person name="Chan C."/>
        </authorList>
    </citation>
    <scope>NUCLEOTIDE SEQUENCE</scope>
</reference>
<organism evidence="1 2">
    <name type="scientific">Symbiodinium natans</name>
    <dbReference type="NCBI Taxonomy" id="878477"/>
    <lineage>
        <taxon>Eukaryota</taxon>
        <taxon>Sar</taxon>
        <taxon>Alveolata</taxon>
        <taxon>Dinophyceae</taxon>
        <taxon>Suessiales</taxon>
        <taxon>Symbiodiniaceae</taxon>
        <taxon>Symbiodinium</taxon>
    </lineage>
</organism>
<keyword evidence="2" id="KW-1185">Reference proteome</keyword>
<accession>A0A812PW02</accession>
<evidence type="ECO:0000313" key="2">
    <source>
        <dbReference type="Proteomes" id="UP000604046"/>
    </source>
</evidence>
<dbReference type="OrthoDB" id="10364318at2759"/>
<feature type="non-terminal residue" evidence="1">
    <location>
        <position position="78"/>
    </location>
</feature>
<proteinExistence type="predicted"/>
<dbReference type="AlphaFoldDB" id="A0A812PW02"/>
<name>A0A812PW02_9DINO</name>
<comment type="caution">
    <text evidence="1">The sequence shown here is derived from an EMBL/GenBank/DDBJ whole genome shotgun (WGS) entry which is preliminary data.</text>
</comment>
<sequence length="78" mass="8932">MAAWDSSNGQSYADFEELRQVYRRHNLVGCLRRWHQGDAPGESWGLIASLTVPCDVILVDDDEEFREGQMVSFNVEVE</sequence>
<protein>
    <submittedName>
        <fullName evidence="1">Uncharacterized protein</fullName>
    </submittedName>
</protein>